<feature type="signal peptide" evidence="1">
    <location>
        <begin position="1"/>
        <end position="18"/>
    </location>
</feature>
<keyword evidence="1" id="KW-0732">Signal</keyword>
<organism evidence="2 3">
    <name type="scientific">Histidinibacterium aquaticum</name>
    <dbReference type="NCBI Taxonomy" id="2613962"/>
    <lineage>
        <taxon>Bacteria</taxon>
        <taxon>Pseudomonadati</taxon>
        <taxon>Pseudomonadota</taxon>
        <taxon>Alphaproteobacteria</taxon>
        <taxon>Rhodobacterales</taxon>
        <taxon>Paracoccaceae</taxon>
        <taxon>Histidinibacterium</taxon>
    </lineage>
</organism>
<gene>
    <name evidence="2" type="ORF">F3S47_01245</name>
</gene>
<dbReference type="AlphaFoldDB" id="A0A5J5GQ89"/>
<evidence type="ECO:0000313" key="3">
    <source>
        <dbReference type="Proteomes" id="UP000326554"/>
    </source>
</evidence>
<feature type="chain" id="PRO_5023930685" description="Acetolactate synthase" evidence="1">
    <location>
        <begin position="19"/>
        <end position="129"/>
    </location>
</feature>
<dbReference type="Proteomes" id="UP000326554">
    <property type="component" value="Unassembled WGS sequence"/>
</dbReference>
<evidence type="ECO:0000313" key="2">
    <source>
        <dbReference type="EMBL" id="KAA9009923.1"/>
    </source>
</evidence>
<protein>
    <recommendedName>
        <fullName evidence="4">Acetolactate synthase</fullName>
    </recommendedName>
</protein>
<keyword evidence="3" id="KW-1185">Reference proteome</keyword>
<dbReference type="EMBL" id="VYQE01000001">
    <property type="protein sequence ID" value="KAA9009923.1"/>
    <property type="molecule type" value="Genomic_DNA"/>
</dbReference>
<reference evidence="2 3" key="1">
    <citation type="submission" date="2019-09" db="EMBL/GenBank/DDBJ databases">
        <authorList>
            <person name="Park J.-S."/>
            <person name="Choi H.-J."/>
        </authorList>
    </citation>
    <scope>NUCLEOTIDE SEQUENCE [LARGE SCALE GENOMIC DNA]</scope>
    <source>
        <strain evidence="2 3">176SS1-4</strain>
    </source>
</reference>
<accession>A0A5J5GQ89</accession>
<proteinExistence type="predicted"/>
<dbReference type="InterPro" id="IPR045467">
    <property type="entry name" value="DUF6497"/>
</dbReference>
<evidence type="ECO:0008006" key="4">
    <source>
        <dbReference type="Google" id="ProtNLM"/>
    </source>
</evidence>
<evidence type="ECO:0000256" key="1">
    <source>
        <dbReference type="SAM" id="SignalP"/>
    </source>
</evidence>
<name>A0A5J5GQ89_9RHOB</name>
<sequence length="129" mass="14139">MLRVFTLAAALSAGPALSAEIETPTGQAVVLYDVILEKEMGIARFLFLAPGIAIEQDNGITYTDMSEVFPWLCETVILPALAQNTWEAAEVVISMADREVEFGTRDPEAVQFFEVFSVDAEDGCIWEGF</sequence>
<dbReference type="RefSeq" id="WP_150443408.1">
    <property type="nucleotide sequence ID" value="NZ_VYQE01000001.1"/>
</dbReference>
<dbReference type="Pfam" id="PF20107">
    <property type="entry name" value="DUF6497"/>
    <property type="match status" value="1"/>
</dbReference>
<comment type="caution">
    <text evidence="2">The sequence shown here is derived from an EMBL/GenBank/DDBJ whole genome shotgun (WGS) entry which is preliminary data.</text>
</comment>